<evidence type="ECO:0000256" key="1">
    <source>
        <dbReference type="SAM" id="SignalP"/>
    </source>
</evidence>
<dbReference type="OrthoDB" id="1525027at2"/>
<dbReference type="InterPro" id="IPR013783">
    <property type="entry name" value="Ig-like_fold"/>
</dbReference>
<dbReference type="AlphaFoldDB" id="C6VUW6"/>
<dbReference type="InterPro" id="IPR026444">
    <property type="entry name" value="Secre_tail"/>
</dbReference>
<gene>
    <name evidence="3" type="ordered locus">Dfer_1867</name>
</gene>
<reference evidence="3 4" key="1">
    <citation type="journal article" date="2009" name="Stand. Genomic Sci.">
        <title>Complete genome sequence of Dyadobacter fermentans type strain (NS114).</title>
        <authorList>
            <person name="Lang E."/>
            <person name="Lapidus A."/>
            <person name="Chertkov O."/>
            <person name="Brettin T."/>
            <person name="Detter J.C."/>
            <person name="Han C."/>
            <person name="Copeland A."/>
            <person name="Glavina Del Rio T."/>
            <person name="Nolan M."/>
            <person name="Chen F."/>
            <person name="Lucas S."/>
            <person name="Tice H."/>
            <person name="Cheng J.F."/>
            <person name="Land M."/>
            <person name="Hauser L."/>
            <person name="Chang Y.J."/>
            <person name="Jeffries C.D."/>
            <person name="Kopitz M."/>
            <person name="Bruce D."/>
            <person name="Goodwin L."/>
            <person name="Pitluck S."/>
            <person name="Ovchinnikova G."/>
            <person name="Pati A."/>
            <person name="Ivanova N."/>
            <person name="Mavrommatis K."/>
            <person name="Chen A."/>
            <person name="Palaniappan K."/>
            <person name="Chain P."/>
            <person name="Bristow J."/>
            <person name="Eisen J.A."/>
            <person name="Markowitz V."/>
            <person name="Hugenholtz P."/>
            <person name="Goker M."/>
            <person name="Rohde M."/>
            <person name="Kyrpides N.C."/>
            <person name="Klenk H.P."/>
        </authorList>
    </citation>
    <scope>NUCLEOTIDE SEQUENCE [LARGE SCALE GENOMIC DNA]</scope>
    <source>
        <strain evidence="4">ATCC 700827 / DSM 18053 / CIP 107007 / KCTC 52180 / NS114</strain>
    </source>
</reference>
<dbReference type="KEGG" id="dfe:Dfer_1867"/>
<dbReference type="Pfam" id="PF18962">
    <property type="entry name" value="Por_Secre_tail"/>
    <property type="match status" value="1"/>
</dbReference>
<dbReference type="eggNOG" id="COG2374">
    <property type="taxonomic scope" value="Bacteria"/>
</dbReference>
<evidence type="ECO:0000259" key="2">
    <source>
        <dbReference type="Pfam" id="PF18962"/>
    </source>
</evidence>
<evidence type="ECO:0000313" key="3">
    <source>
        <dbReference type="EMBL" id="ACT93103.1"/>
    </source>
</evidence>
<dbReference type="STRING" id="471854.Dfer_1867"/>
<feature type="signal peptide" evidence="1">
    <location>
        <begin position="1"/>
        <end position="20"/>
    </location>
</feature>
<dbReference type="InterPro" id="IPR011889">
    <property type="entry name" value="Liste_lipo_26"/>
</dbReference>
<dbReference type="EMBL" id="CP001619">
    <property type="protein sequence ID" value="ACT93103.1"/>
    <property type="molecule type" value="Genomic_DNA"/>
</dbReference>
<name>C6VUW6_DYAFD</name>
<dbReference type="InterPro" id="IPR005046">
    <property type="entry name" value="DUF285"/>
</dbReference>
<evidence type="ECO:0000313" key="4">
    <source>
        <dbReference type="Proteomes" id="UP000002011"/>
    </source>
</evidence>
<dbReference type="Pfam" id="PF03382">
    <property type="entry name" value="DUF285"/>
    <property type="match status" value="1"/>
</dbReference>
<keyword evidence="3" id="KW-0449">Lipoprotein</keyword>
<dbReference type="NCBIfam" id="TIGR02167">
    <property type="entry name" value="Liste_lipo_26"/>
    <property type="match status" value="6"/>
</dbReference>
<feature type="domain" description="Secretion system C-terminal sorting" evidence="2">
    <location>
        <begin position="568"/>
        <end position="626"/>
    </location>
</feature>
<feature type="chain" id="PRO_5002969207" evidence="1">
    <location>
        <begin position="21"/>
        <end position="634"/>
    </location>
</feature>
<dbReference type="HOGENOM" id="CLU_035796_0_0_10"/>
<organism evidence="3 4">
    <name type="scientific">Dyadobacter fermentans (strain ATCC 700827 / DSM 18053 / CIP 107007 / KCTC 52180 / NS114)</name>
    <dbReference type="NCBI Taxonomy" id="471854"/>
    <lineage>
        <taxon>Bacteria</taxon>
        <taxon>Pseudomonadati</taxon>
        <taxon>Bacteroidota</taxon>
        <taxon>Cytophagia</taxon>
        <taxon>Cytophagales</taxon>
        <taxon>Spirosomataceae</taxon>
        <taxon>Dyadobacter</taxon>
    </lineage>
</organism>
<dbReference type="NCBIfam" id="TIGR04183">
    <property type="entry name" value="Por_Secre_tail"/>
    <property type="match status" value="1"/>
</dbReference>
<protein>
    <submittedName>
        <fullName evidence="3">Lipoprotein</fullName>
    </submittedName>
</protein>
<sequence length="634" mass="70278">MQKLYISLLLVFLCAAGVKAQYITIWKTDNPGSSTDHQILIPATGTNYSITWQEVGNLANSGAETASGYHTLTFPNPGIYEVSISPGSGTFTKIQFDSQNDNAKLLEIKQWGDIQWENMDRAYSRCTNMRITASDIPNLQNVTSTYGMFSYCSSITTIPGINSWDVSSVTEMDGMFGFTSWNEPINNWDVSNVIYMGGMFHGSQFNQPIGNWDVSKVTDMSSMFAEAKDFNQPLNTWDVSSVTNMYSMFNAATSFNQPLDNWNVSQVTNTIQMFERASAFNGTIGSWNTGNVWEMSRMFKEATSFNQSLDNWDVGQVTDMAEMFYGASAFNGAIGSWNVGNVQIMHAMFGDASSFNQPINNWDVSQVEDMSLMFSNATAFNQPLSNWSLANSPNMFETLAFTGIDCVNMSLTLEGWAANPNTSDNILMGAQGVDYGTSAAQALETLQNAKGWMIEIGEEVECAALEVSLISFDAKSSNGIIRLEWSTASETDNDYFEVERLDRSRKWVPIGRVKGAGTATSVQKYLLDDLDPMDGTAYYRLKIVDFNGKTDYSSIQAITLKTGSVIHIFPNPTSDFITISGKDNGYLRIFNTSGKQMAQVKKTSETILIPVNELPIGIYMIKSDSGWFSKFVKE</sequence>
<dbReference type="eggNOG" id="COG4886">
    <property type="taxonomic scope" value="Bacteria"/>
</dbReference>
<dbReference type="Gene3D" id="2.60.40.10">
    <property type="entry name" value="Immunoglobulins"/>
    <property type="match status" value="1"/>
</dbReference>
<keyword evidence="4" id="KW-1185">Reference proteome</keyword>
<keyword evidence="1" id="KW-0732">Signal</keyword>
<dbReference type="Proteomes" id="UP000002011">
    <property type="component" value="Chromosome"/>
</dbReference>
<accession>C6VUW6</accession>
<proteinExistence type="predicted"/>